<evidence type="ECO:0000313" key="3">
    <source>
        <dbReference type="Proteomes" id="UP001596417"/>
    </source>
</evidence>
<comment type="caution">
    <text evidence="2">The sequence shown here is derived from an EMBL/GenBank/DDBJ whole genome shotgun (WGS) entry which is preliminary data.</text>
</comment>
<gene>
    <name evidence="2" type="ORF">ACFQL7_07055</name>
</gene>
<feature type="region of interest" description="Disordered" evidence="1">
    <location>
        <begin position="1"/>
        <end position="24"/>
    </location>
</feature>
<evidence type="ECO:0000256" key="1">
    <source>
        <dbReference type="SAM" id="MobiDB-lite"/>
    </source>
</evidence>
<dbReference type="RefSeq" id="WP_390205095.1">
    <property type="nucleotide sequence ID" value="NZ_JBHTAX010000001.1"/>
</dbReference>
<name>A0ABD5YK77_9EURY</name>
<dbReference type="AlphaFoldDB" id="A0ABD5YK77"/>
<dbReference type="Proteomes" id="UP001596417">
    <property type="component" value="Unassembled WGS sequence"/>
</dbReference>
<protein>
    <submittedName>
        <fullName evidence="2">Uncharacterized protein</fullName>
    </submittedName>
</protein>
<organism evidence="2 3">
    <name type="scientific">Halocatena marina</name>
    <dbReference type="NCBI Taxonomy" id="2934937"/>
    <lineage>
        <taxon>Archaea</taxon>
        <taxon>Methanobacteriati</taxon>
        <taxon>Methanobacteriota</taxon>
        <taxon>Stenosarchaea group</taxon>
        <taxon>Halobacteria</taxon>
        <taxon>Halobacteriales</taxon>
        <taxon>Natronomonadaceae</taxon>
        <taxon>Halocatena</taxon>
    </lineage>
</organism>
<proteinExistence type="predicted"/>
<keyword evidence="3" id="KW-1185">Reference proteome</keyword>
<evidence type="ECO:0000313" key="2">
    <source>
        <dbReference type="EMBL" id="MFC7189636.1"/>
    </source>
</evidence>
<accession>A0ABD5YK77</accession>
<dbReference type="EMBL" id="JBHTAX010000001">
    <property type="protein sequence ID" value="MFC7189636.1"/>
    <property type="molecule type" value="Genomic_DNA"/>
</dbReference>
<reference evidence="2 3" key="1">
    <citation type="journal article" date="2019" name="Int. J. Syst. Evol. Microbiol.">
        <title>The Global Catalogue of Microorganisms (GCM) 10K type strain sequencing project: providing services to taxonomists for standard genome sequencing and annotation.</title>
        <authorList>
            <consortium name="The Broad Institute Genomics Platform"/>
            <consortium name="The Broad Institute Genome Sequencing Center for Infectious Disease"/>
            <person name="Wu L."/>
            <person name="Ma J."/>
        </authorList>
    </citation>
    <scope>NUCLEOTIDE SEQUENCE [LARGE SCALE GENOMIC DNA]</scope>
    <source>
        <strain evidence="2 3">RDMS1</strain>
    </source>
</reference>
<sequence>MGRLPTHSRASRHRVRTPRQDPPLLPDVDVRTGWFESRFIQRCNNLCGIYLLQTARKLHSIVARISYSVEDFE</sequence>